<dbReference type="SMART" id="SM00228">
    <property type="entry name" value="PDZ"/>
    <property type="match status" value="1"/>
</dbReference>
<dbReference type="STRING" id="62062.ENSHHUP00000073710"/>
<dbReference type="CDD" id="cd06687">
    <property type="entry name" value="PDZ1_GRIP1-2-like"/>
    <property type="match status" value="1"/>
</dbReference>
<feature type="domain" description="PDZ" evidence="5">
    <location>
        <begin position="19"/>
        <end position="102"/>
    </location>
</feature>
<dbReference type="SUPFAM" id="SSF50156">
    <property type="entry name" value="PDZ domain-like"/>
    <property type="match status" value="1"/>
</dbReference>
<evidence type="ECO:0000256" key="4">
    <source>
        <dbReference type="SAM" id="SignalP"/>
    </source>
</evidence>
<accession>A0A4W5QIB5</accession>
<feature type="chain" id="PRO_5021286470" description="PDZ domain-containing protein" evidence="4">
    <location>
        <begin position="17"/>
        <end position="115"/>
    </location>
</feature>
<keyword evidence="3" id="KW-0677">Repeat</keyword>
<reference evidence="6" key="3">
    <citation type="submission" date="2025-09" db="UniProtKB">
        <authorList>
            <consortium name="Ensembl"/>
        </authorList>
    </citation>
    <scope>IDENTIFICATION</scope>
</reference>
<dbReference type="PANTHER" id="PTHR46227:SF4">
    <property type="entry name" value="GLUTAMATE RECEPTOR-INTERACTING PROTEIN 2"/>
    <property type="match status" value="1"/>
</dbReference>
<dbReference type="PROSITE" id="PS50106">
    <property type="entry name" value="PDZ"/>
    <property type="match status" value="1"/>
</dbReference>
<evidence type="ECO:0000313" key="6">
    <source>
        <dbReference type="Ensembl" id="ENSHHUP00000073710.1"/>
    </source>
</evidence>
<keyword evidence="2" id="KW-0963">Cytoplasm</keyword>
<evidence type="ECO:0000259" key="5">
    <source>
        <dbReference type="PROSITE" id="PS50106"/>
    </source>
</evidence>
<dbReference type="InterPro" id="IPR043545">
    <property type="entry name" value="GRIP1/2"/>
</dbReference>
<reference evidence="6" key="2">
    <citation type="submission" date="2025-08" db="UniProtKB">
        <authorList>
            <consortium name="Ensembl"/>
        </authorList>
    </citation>
    <scope>IDENTIFICATION</scope>
</reference>
<evidence type="ECO:0000256" key="3">
    <source>
        <dbReference type="ARBA" id="ARBA00022737"/>
    </source>
</evidence>
<keyword evidence="7" id="KW-1185">Reference proteome</keyword>
<dbReference type="PANTHER" id="PTHR46227">
    <property type="entry name" value="GLUTAMATE RECEPTOR-INTERACTING PROTEIN GRIP"/>
    <property type="match status" value="1"/>
</dbReference>
<evidence type="ECO:0000313" key="7">
    <source>
        <dbReference type="Proteomes" id="UP000314982"/>
    </source>
</evidence>
<organism evidence="6 7">
    <name type="scientific">Hucho hucho</name>
    <name type="common">huchen</name>
    <dbReference type="NCBI Taxonomy" id="62062"/>
    <lineage>
        <taxon>Eukaryota</taxon>
        <taxon>Metazoa</taxon>
        <taxon>Chordata</taxon>
        <taxon>Craniata</taxon>
        <taxon>Vertebrata</taxon>
        <taxon>Euteleostomi</taxon>
        <taxon>Actinopterygii</taxon>
        <taxon>Neopterygii</taxon>
        <taxon>Teleostei</taxon>
        <taxon>Protacanthopterygii</taxon>
        <taxon>Salmoniformes</taxon>
        <taxon>Salmonidae</taxon>
        <taxon>Salmoninae</taxon>
        <taxon>Hucho</taxon>
    </lineage>
</organism>
<reference evidence="7" key="1">
    <citation type="submission" date="2018-06" db="EMBL/GenBank/DDBJ databases">
        <title>Genome assembly of Danube salmon.</title>
        <authorList>
            <person name="Macqueen D.J."/>
            <person name="Gundappa M.K."/>
        </authorList>
    </citation>
    <scope>NUCLEOTIDE SEQUENCE [LARGE SCALE GENOMIC DNA]</scope>
</reference>
<dbReference type="AlphaFoldDB" id="A0A4W5QIB5"/>
<name>A0A4W5QIB5_9TELE</name>
<dbReference type="InterPro" id="IPR036034">
    <property type="entry name" value="PDZ_sf"/>
</dbReference>
<dbReference type="Proteomes" id="UP000314982">
    <property type="component" value="Unassembled WGS sequence"/>
</dbReference>
<dbReference type="Pfam" id="PF00595">
    <property type="entry name" value="PDZ"/>
    <property type="match status" value="1"/>
</dbReference>
<dbReference type="FunFam" id="2.30.42.10:FF:000021">
    <property type="entry name" value="Glutamate receptor interacting protein 1"/>
    <property type="match status" value="1"/>
</dbReference>
<dbReference type="GeneTree" id="ENSGT00940000155615"/>
<protein>
    <recommendedName>
        <fullName evidence="5">PDZ domain-containing protein</fullName>
    </recommendedName>
</protein>
<comment type="subcellular location">
    <subcellularLocation>
        <location evidence="1">Cytoplasm</location>
    </subcellularLocation>
</comment>
<dbReference type="Gene3D" id="2.30.42.10">
    <property type="match status" value="1"/>
</dbReference>
<dbReference type="InterPro" id="IPR001478">
    <property type="entry name" value="PDZ"/>
</dbReference>
<keyword evidence="4" id="KW-0732">Signal</keyword>
<evidence type="ECO:0000256" key="1">
    <source>
        <dbReference type="ARBA" id="ARBA00004496"/>
    </source>
</evidence>
<sequence>FCLFLCLCFGVEDLRGVTIVELIKKEGSTLGLTISGGTDKDGKPRVSNLRPGGLAARSDQLNVGDYIKSVNGINLTKLRHEEIISLLKNVGERVVLEVEYELPPSGRRLTIVLGL</sequence>
<evidence type="ECO:0000256" key="2">
    <source>
        <dbReference type="ARBA" id="ARBA00022490"/>
    </source>
</evidence>
<dbReference type="GO" id="GO:0098887">
    <property type="term" value="P:neurotransmitter receptor transport, endosome to postsynaptic membrane"/>
    <property type="evidence" value="ECO:0007669"/>
    <property type="project" value="TreeGrafter"/>
</dbReference>
<dbReference type="GO" id="GO:0005737">
    <property type="term" value="C:cytoplasm"/>
    <property type="evidence" value="ECO:0007669"/>
    <property type="project" value="UniProtKB-SubCell"/>
</dbReference>
<proteinExistence type="predicted"/>
<feature type="signal peptide" evidence="4">
    <location>
        <begin position="1"/>
        <end position="16"/>
    </location>
</feature>
<dbReference type="Ensembl" id="ENSHHUT00000076137.1">
    <property type="protein sequence ID" value="ENSHHUP00000073710.1"/>
    <property type="gene ID" value="ENSHHUG00000043239.1"/>
</dbReference>